<evidence type="ECO:0000313" key="2">
    <source>
        <dbReference type="Proteomes" id="UP000318590"/>
    </source>
</evidence>
<evidence type="ECO:0008006" key="3">
    <source>
        <dbReference type="Google" id="ProtNLM"/>
    </source>
</evidence>
<keyword evidence="2" id="KW-1185">Reference proteome</keyword>
<gene>
    <name evidence="1" type="ORF">FEV53_03790</name>
</gene>
<reference evidence="1 2" key="1">
    <citation type="submission" date="2019-06" db="EMBL/GenBank/DDBJ databases">
        <title>Paenimaribius caenipelagi gen. nov., sp. nov., isolated from a tidal flat.</title>
        <authorList>
            <person name="Yoon J.-H."/>
        </authorList>
    </citation>
    <scope>NUCLEOTIDE SEQUENCE [LARGE SCALE GENOMIC DNA]</scope>
    <source>
        <strain evidence="1 2">JBTF-M29</strain>
    </source>
</reference>
<accession>A0A547Q838</accession>
<dbReference type="Proteomes" id="UP000318590">
    <property type="component" value="Unassembled WGS sequence"/>
</dbReference>
<sequence length="222" mass="24100">MSDRIEALPSDLPALPAAGVPDVSEVQLLPAGPIRPKDGRGPWFVRNTAALLAASNAALGRGVPIDLDHAIDLGKSTAAAGWVRRFRAKSDGSIWADIEWTPMGKRRLEDREYRYISPSLVVSERDGTVLRIDRAGLTNTPALEMRALCAAGPEAESDQETSENRRVVSELIAAGHIRSEDRQMAMDLCAVSRAALEAWVRSKPGAPAKDLFKDYRRSGVFA</sequence>
<name>A0A547Q838_9RHOB</name>
<dbReference type="OrthoDB" id="7306769at2"/>
<dbReference type="AlphaFoldDB" id="A0A547Q838"/>
<comment type="caution">
    <text evidence="1">The sequence shown here is derived from an EMBL/GenBank/DDBJ whole genome shotgun (WGS) entry which is preliminary data.</text>
</comment>
<dbReference type="Pfam" id="PF10123">
    <property type="entry name" value="Mu-like_Pro"/>
    <property type="match status" value="1"/>
</dbReference>
<dbReference type="RefSeq" id="WP_142833491.1">
    <property type="nucleotide sequence ID" value="NZ_VFSV01000005.1"/>
</dbReference>
<dbReference type="InterPro" id="IPR012106">
    <property type="entry name" value="Phage_Mu_Gp1"/>
</dbReference>
<proteinExistence type="predicted"/>
<organism evidence="1 2">
    <name type="scientific">Palleronia caenipelagi</name>
    <dbReference type="NCBI Taxonomy" id="2489174"/>
    <lineage>
        <taxon>Bacteria</taxon>
        <taxon>Pseudomonadati</taxon>
        <taxon>Pseudomonadota</taxon>
        <taxon>Alphaproteobacteria</taxon>
        <taxon>Rhodobacterales</taxon>
        <taxon>Roseobacteraceae</taxon>
        <taxon>Palleronia</taxon>
    </lineage>
</organism>
<evidence type="ECO:0000313" key="1">
    <source>
        <dbReference type="EMBL" id="TRD22547.1"/>
    </source>
</evidence>
<protein>
    <recommendedName>
        <fullName evidence="3">Mu-like prophage I protein</fullName>
    </recommendedName>
</protein>
<dbReference type="EMBL" id="VFSV01000005">
    <property type="protein sequence ID" value="TRD22547.1"/>
    <property type="molecule type" value="Genomic_DNA"/>
</dbReference>